<evidence type="ECO:0000313" key="1">
    <source>
        <dbReference type="EMBL" id="OHT09649.1"/>
    </source>
</evidence>
<dbReference type="AlphaFoldDB" id="A0A1J4KDY9"/>
<dbReference type="RefSeq" id="XP_068362785.1">
    <property type="nucleotide sequence ID" value="XM_068501921.1"/>
</dbReference>
<organism evidence="1 2">
    <name type="scientific">Tritrichomonas foetus</name>
    <dbReference type="NCBI Taxonomy" id="1144522"/>
    <lineage>
        <taxon>Eukaryota</taxon>
        <taxon>Metamonada</taxon>
        <taxon>Parabasalia</taxon>
        <taxon>Tritrichomonadida</taxon>
        <taxon>Tritrichomonadidae</taxon>
        <taxon>Tritrichomonas</taxon>
    </lineage>
</organism>
<protein>
    <submittedName>
        <fullName evidence="1">Uncharacterized protein</fullName>
    </submittedName>
</protein>
<comment type="caution">
    <text evidence="1">The sequence shown here is derived from an EMBL/GenBank/DDBJ whole genome shotgun (WGS) entry which is preliminary data.</text>
</comment>
<gene>
    <name evidence="1" type="ORF">TRFO_21366</name>
</gene>
<evidence type="ECO:0000313" key="2">
    <source>
        <dbReference type="Proteomes" id="UP000179807"/>
    </source>
</evidence>
<accession>A0A1J4KDY9</accession>
<proteinExistence type="predicted"/>
<dbReference type="VEuPathDB" id="TrichDB:TRFO_21366"/>
<keyword evidence="2" id="KW-1185">Reference proteome</keyword>
<dbReference type="EMBL" id="MLAK01000633">
    <property type="protein sequence ID" value="OHT09649.1"/>
    <property type="molecule type" value="Genomic_DNA"/>
</dbReference>
<dbReference type="Proteomes" id="UP000179807">
    <property type="component" value="Unassembled WGS sequence"/>
</dbReference>
<dbReference type="GeneID" id="94836625"/>
<reference evidence="1" key="1">
    <citation type="submission" date="2016-10" db="EMBL/GenBank/DDBJ databases">
        <authorList>
            <person name="Benchimol M."/>
            <person name="Almeida L.G."/>
            <person name="Vasconcelos A.T."/>
            <person name="Perreira-Neves A."/>
            <person name="Rosa I.A."/>
            <person name="Tasca T."/>
            <person name="Bogo M.R."/>
            <person name="de Souza W."/>
        </authorList>
    </citation>
    <scope>NUCLEOTIDE SEQUENCE [LARGE SCALE GENOMIC DNA]</scope>
    <source>
        <strain evidence="1">K</strain>
    </source>
</reference>
<name>A0A1J4KDY9_9EUKA</name>
<sequence length="146" mass="17345">MQITCRANLMLDRLFFREMMKHHVPNFSQSLTEIAPFMWPESQIKFSNSYHRKAGKRTANLSKTLNQKLKEAKTEELENDVFYVIRQSFDFFNVSETLEIGYECEMRHMPFVEDYTVRPHFDDLVSYFRSVKGKFVSRSSSGYSLE</sequence>